<reference evidence="2 3" key="1">
    <citation type="journal article" date="2019" name="Int. J. Syst. Evol. Microbiol.">
        <title>The Global Catalogue of Microorganisms (GCM) 10K type strain sequencing project: providing services to taxonomists for standard genome sequencing and annotation.</title>
        <authorList>
            <consortium name="The Broad Institute Genomics Platform"/>
            <consortium name="The Broad Institute Genome Sequencing Center for Infectious Disease"/>
            <person name="Wu L."/>
            <person name="Ma J."/>
        </authorList>
    </citation>
    <scope>NUCLEOTIDE SEQUENCE [LARGE SCALE GENOMIC DNA]</scope>
    <source>
        <strain evidence="2 3">JCM 13004</strain>
    </source>
</reference>
<sequence length="194" mass="19153">MPLLVPDGEVTVICTVPDPAGAVVSTWVSDTTVKVAATAPKCTDVTPVNPLPVNVTVAPAGPDAGVLTVITGAAGAYVKAMPLLVPDGEVTVTCTVPEPAGAVAEITVADTTVNDAATTPKRTDVTPVNPLPVSNTVVPAGPDAGVAVVMIGAVMVILCLCAARWTGRGGGRAVAVTVSAGRAGARDDSPRNGE</sequence>
<keyword evidence="1" id="KW-0812">Transmembrane</keyword>
<proteinExistence type="predicted"/>
<comment type="caution">
    <text evidence="2">The sequence shown here is derived from an EMBL/GenBank/DDBJ whole genome shotgun (WGS) entry which is preliminary data.</text>
</comment>
<gene>
    <name evidence="2" type="ORF">GCM10009665_24980</name>
</gene>
<evidence type="ECO:0000256" key="1">
    <source>
        <dbReference type="SAM" id="Phobius"/>
    </source>
</evidence>
<keyword evidence="1" id="KW-0472">Membrane</keyword>
<evidence type="ECO:0000313" key="2">
    <source>
        <dbReference type="EMBL" id="GAA1233711.1"/>
    </source>
</evidence>
<accession>A0ABN1W3G9</accession>
<dbReference type="EMBL" id="BAAALF010000034">
    <property type="protein sequence ID" value="GAA1233711.1"/>
    <property type="molecule type" value="Genomic_DNA"/>
</dbReference>
<organism evidence="2 3">
    <name type="scientific">Kitasatospora nipponensis</name>
    <dbReference type="NCBI Taxonomy" id="258049"/>
    <lineage>
        <taxon>Bacteria</taxon>
        <taxon>Bacillati</taxon>
        <taxon>Actinomycetota</taxon>
        <taxon>Actinomycetes</taxon>
        <taxon>Kitasatosporales</taxon>
        <taxon>Streptomycetaceae</taxon>
        <taxon>Kitasatospora</taxon>
    </lineage>
</organism>
<name>A0ABN1W3G9_9ACTN</name>
<keyword evidence="1" id="KW-1133">Transmembrane helix</keyword>
<evidence type="ECO:0008006" key="4">
    <source>
        <dbReference type="Google" id="ProtNLM"/>
    </source>
</evidence>
<dbReference type="Proteomes" id="UP001500037">
    <property type="component" value="Unassembled WGS sequence"/>
</dbReference>
<protein>
    <recommendedName>
        <fullName evidence="4">Ig-like domain-containing protein</fullName>
    </recommendedName>
</protein>
<evidence type="ECO:0000313" key="3">
    <source>
        <dbReference type="Proteomes" id="UP001500037"/>
    </source>
</evidence>
<feature type="transmembrane region" description="Helical" evidence="1">
    <location>
        <begin position="144"/>
        <end position="163"/>
    </location>
</feature>
<keyword evidence="3" id="KW-1185">Reference proteome</keyword>